<dbReference type="GO" id="GO:0008168">
    <property type="term" value="F:methyltransferase activity"/>
    <property type="evidence" value="ECO:0007669"/>
    <property type="project" value="UniProtKB-KW"/>
</dbReference>
<gene>
    <name evidence="3" type="ORF">SAMN04487892_1139</name>
</gene>
<dbReference type="PANTHER" id="PTHR43861">
    <property type="entry name" value="TRANS-ACONITATE 2-METHYLTRANSFERASE-RELATED"/>
    <property type="match status" value="1"/>
</dbReference>
<dbReference type="PANTHER" id="PTHR43861:SF3">
    <property type="entry name" value="PUTATIVE (AFU_ORTHOLOGUE AFUA_2G14390)-RELATED"/>
    <property type="match status" value="1"/>
</dbReference>
<name>A0A1H2SKF7_9FLAO</name>
<evidence type="ECO:0000313" key="3">
    <source>
        <dbReference type="EMBL" id="SDW32070.1"/>
    </source>
</evidence>
<sequence>MSSDWLKMWNTRFGQKEYAYGTQPNEYLKNKLQELEPGTILFGAEGEGRNAVYAAQLGWRVSAFDISEEGRKKALKLAEKNQVDLDYRIGELSKLGFQPEQFDAIALIYAHFPPNVRTGLHKLLNSYLKPGGTIIFEAFSKDHLEYKQVNPKVGGPNNVDYLFSLDELQNDFSNFEILELKKTTVQLNEGDGHVGIGSVIRFMGKRK</sequence>
<dbReference type="RefSeq" id="WP_090296568.1">
    <property type="nucleotide sequence ID" value="NZ_FNKI01000002.1"/>
</dbReference>
<dbReference type="Proteomes" id="UP000199592">
    <property type="component" value="Unassembled WGS sequence"/>
</dbReference>
<dbReference type="SUPFAM" id="SSF53335">
    <property type="entry name" value="S-adenosyl-L-methionine-dependent methyltransferases"/>
    <property type="match status" value="1"/>
</dbReference>
<evidence type="ECO:0000313" key="4">
    <source>
        <dbReference type="Proteomes" id="UP000199592"/>
    </source>
</evidence>
<dbReference type="AlphaFoldDB" id="A0A1H2SKF7"/>
<dbReference type="InterPro" id="IPR029063">
    <property type="entry name" value="SAM-dependent_MTases_sf"/>
</dbReference>
<dbReference type="Pfam" id="PF13649">
    <property type="entry name" value="Methyltransf_25"/>
    <property type="match status" value="1"/>
</dbReference>
<dbReference type="InterPro" id="IPR041698">
    <property type="entry name" value="Methyltransf_25"/>
</dbReference>
<keyword evidence="1 3" id="KW-0808">Transferase</keyword>
<reference evidence="4" key="1">
    <citation type="submission" date="2016-10" db="EMBL/GenBank/DDBJ databases">
        <authorList>
            <person name="Varghese N."/>
            <person name="Submissions S."/>
        </authorList>
    </citation>
    <scope>NUCLEOTIDE SEQUENCE [LARGE SCALE GENOMIC DNA]</scope>
    <source>
        <strain evidence="4">DSM 25030</strain>
    </source>
</reference>
<dbReference type="EMBL" id="FNMY01000001">
    <property type="protein sequence ID" value="SDW32070.1"/>
    <property type="molecule type" value="Genomic_DNA"/>
</dbReference>
<accession>A0A1H2SKF7</accession>
<protein>
    <submittedName>
        <fullName evidence="3">Methyltransferase domain-containing protein</fullName>
    </submittedName>
</protein>
<dbReference type="GO" id="GO:0032259">
    <property type="term" value="P:methylation"/>
    <property type="evidence" value="ECO:0007669"/>
    <property type="project" value="UniProtKB-KW"/>
</dbReference>
<dbReference type="OrthoDB" id="9804312at2"/>
<dbReference type="STRING" id="1073328.SAMN05216294_2496"/>
<organism evidence="3 4">
    <name type="scientific">Flagellimonas zhangzhouensis</name>
    <dbReference type="NCBI Taxonomy" id="1073328"/>
    <lineage>
        <taxon>Bacteria</taxon>
        <taxon>Pseudomonadati</taxon>
        <taxon>Bacteroidota</taxon>
        <taxon>Flavobacteriia</taxon>
        <taxon>Flavobacteriales</taxon>
        <taxon>Flavobacteriaceae</taxon>
        <taxon>Flagellimonas</taxon>
    </lineage>
</organism>
<evidence type="ECO:0000256" key="1">
    <source>
        <dbReference type="ARBA" id="ARBA00022679"/>
    </source>
</evidence>
<proteinExistence type="predicted"/>
<dbReference type="Gene3D" id="3.40.50.150">
    <property type="entry name" value="Vaccinia Virus protein VP39"/>
    <property type="match status" value="1"/>
</dbReference>
<dbReference type="CDD" id="cd02440">
    <property type="entry name" value="AdoMet_MTases"/>
    <property type="match status" value="1"/>
</dbReference>
<evidence type="ECO:0000259" key="2">
    <source>
        <dbReference type="Pfam" id="PF13649"/>
    </source>
</evidence>
<keyword evidence="3" id="KW-0489">Methyltransferase</keyword>
<keyword evidence="4" id="KW-1185">Reference proteome</keyword>
<feature type="domain" description="Methyltransferase" evidence="2">
    <location>
        <begin position="45"/>
        <end position="132"/>
    </location>
</feature>